<dbReference type="InterPro" id="IPR011009">
    <property type="entry name" value="Kinase-like_dom_sf"/>
</dbReference>
<dbReference type="SUPFAM" id="SSF56112">
    <property type="entry name" value="Protein kinase-like (PK-like)"/>
    <property type="match status" value="1"/>
</dbReference>
<dbReference type="Pfam" id="PF00069">
    <property type="entry name" value="Pkinase"/>
    <property type="match status" value="1"/>
</dbReference>
<evidence type="ECO:0000256" key="5">
    <source>
        <dbReference type="ARBA" id="ARBA00022777"/>
    </source>
</evidence>
<keyword evidence="5" id="KW-0418">Kinase</keyword>
<dbReference type="FunFam" id="1.10.510.10:FF:001023">
    <property type="entry name" value="Os07g0541700 protein"/>
    <property type="match status" value="1"/>
</dbReference>
<keyword evidence="2" id="KW-0723">Serine/threonine-protein kinase</keyword>
<accession>A0A5J9SRU5</accession>
<evidence type="ECO:0000256" key="1">
    <source>
        <dbReference type="ARBA" id="ARBA00012513"/>
    </source>
</evidence>
<keyword evidence="6" id="KW-0067">ATP-binding</keyword>
<evidence type="ECO:0000256" key="6">
    <source>
        <dbReference type="ARBA" id="ARBA00022840"/>
    </source>
</evidence>
<evidence type="ECO:0000259" key="9">
    <source>
        <dbReference type="PROSITE" id="PS50011"/>
    </source>
</evidence>
<keyword evidence="4" id="KW-0547">Nucleotide-binding</keyword>
<protein>
    <recommendedName>
        <fullName evidence="1">non-specific serine/threonine protein kinase</fullName>
        <ecNumber evidence="1">2.7.11.1</ecNumber>
    </recommendedName>
</protein>
<dbReference type="InterPro" id="IPR008271">
    <property type="entry name" value="Ser/Thr_kinase_AS"/>
</dbReference>
<sequence length="264" mass="30263">MLSPPVTVQKKNRTVRTFYFVSVSISARTEKYTRMVQIVCNTKASISLVNRSCRCPDSLRYDLNTLRAAIDNFSEQNKLGQGGFGPVYKIIAVKRLSTTSQQGQAEMKNEVVLGSKLQHKNLVRLLGYCIEQHERLLVYEFPINKSLDKLLYGPARQHELSWSQRYKIIKGISRGLMYRHEDSRLMIIHRDLKPANILLHVDMNPKIWDFGLAKLFSIDSSIKNTVDTWRQSISCKVSLPSQTFSAMVFLFWRSSLGGDQMIIA</sequence>
<feature type="non-terminal residue" evidence="10">
    <location>
        <position position="1"/>
    </location>
</feature>
<dbReference type="Gene3D" id="3.30.200.20">
    <property type="entry name" value="Phosphorylase Kinase, domain 1"/>
    <property type="match status" value="1"/>
</dbReference>
<dbReference type="PANTHER" id="PTHR27002:SF1050">
    <property type="entry name" value="CYSTEINE-RICH RECEPTOR-LIKE PROTEIN KINASE 5"/>
    <property type="match status" value="1"/>
</dbReference>
<dbReference type="Proteomes" id="UP000324897">
    <property type="component" value="Unassembled WGS sequence"/>
</dbReference>
<dbReference type="GO" id="GO:0004674">
    <property type="term" value="F:protein serine/threonine kinase activity"/>
    <property type="evidence" value="ECO:0007669"/>
    <property type="project" value="UniProtKB-KW"/>
</dbReference>
<dbReference type="SMART" id="SM00220">
    <property type="entry name" value="S_TKc"/>
    <property type="match status" value="1"/>
</dbReference>
<comment type="catalytic activity">
    <reaction evidence="8">
        <text>L-seryl-[protein] + ATP = O-phospho-L-seryl-[protein] + ADP + H(+)</text>
        <dbReference type="Rhea" id="RHEA:17989"/>
        <dbReference type="Rhea" id="RHEA-COMP:9863"/>
        <dbReference type="Rhea" id="RHEA-COMP:11604"/>
        <dbReference type="ChEBI" id="CHEBI:15378"/>
        <dbReference type="ChEBI" id="CHEBI:29999"/>
        <dbReference type="ChEBI" id="CHEBI:30616"/>
        <dbReference type="ChEBI" id="CHEBI:83421"/>
        <dbReference type="ChEBI" id="CHEBI:456216"/>
        <dbReference type="EC" id="2.7.11.1"/>
    </reaction>
</comment>
<evidence type="ECO:0000313" key="10">
    <source>
        <dbReference type="EMBL" id="TVU01637.1"/>
    </source>
</evidence>
<organism evidence="10 11">
    <name type="scientific">Eragrostis curvula</name>
    <name type="common">weeping love grass</name>
    <dbReference type="NCBI Taxonomy" id="38414"/>
    <lineage>
        <taxon>Eukaryota</taxon>
        <taxon>Viridiplantae</taxon>
        <taxon>Streptophyta</taxon>
        <taxon>Embryophyta</taxon>
        <taxon>Tracheophyta</taxon>
        <taxon>Spermatophyta</taxon>
        <taxon>Magnoliopsida</taxon>
        <taxon>Liliopsida</taxon>
        <taxon>Poales</taxon>
        <taxon>Poaceae</taxon>
        <taxon>PACMAD clade</taxon>
        <taxon>Chloridoideae</taxon>
        <taxon>Eragrostideae</taxon>
        <taxon>Eragrostidinae</taxon>
        <taxon>Eragrostis</taxon>
    </lineage>
</organism>
<evidence type="ECO:0000256" key="8">
    <source>
        <dbReference type="ARBA" id="ARBA00048679"/>
    </source>
</evidence>
<dbReference type="GO" id="GO:0005886">
    <property type="term" value="C:plasma membrane"/>
    <property type="evidence" value="ECO:0007669"/>
    <property type="project" value="TreeGrafter"/>
</dbReference>
<evidence type="ECO:0000256" key="4">
    <source>
        <dbReference type="ARBA" id="ARBA00022741"/>
    </source>
</evidence>
<evidence type="ECO:0000256" key="7">
    <source>
        <dbReference type="ARBA" id="ARBA00047899"/>
    </source>
</evidence>
<evidence type="ECO:0000256" key="3">
    <source>
        <dbReference type="ARBA" id="ARBA00022679"/>
    </source>
</evidence>
<name>A0A5J9SRU5_9POAL</name>
<keyword evidence="3" id="KW-0808">Transferase</keyword>
<dbReference type="AlphaFoldDB" id="A0A5J9SRU5"/>
<comment type="caution">
    <text evidence="10">The sequence shown here is derived from an EMBL/GenBank/DDBJ whole genome shotgun (WGS) entry which is preliminary data.</text>
</comment>
<evidence type="ECO:0000313" key="11">
    <source>
        <dbReference type="Proteomes" id="UP000324897"/>
    </source>
</evidence>
<dbReference type="PANTHER" id="PTHR27002">
    <property type="entry name" value="RECEPTOR-LIKE SERINE/THREONINE-PROTEIN KINASE SD1-8"/>
    <property type="match status" value="1"/>
</dbReference>
<keyword evidence="11" id="KW-1185">Reference proteome</keyword>
<proteinExistence type="predicted"/>
<gene>
    <name evidence="10" type="ORF">EJB05_52910</name>
</gene>
<comment type="catalytic activity">
    <reaction evidence="7">
        <text>L-threonyl-[protein] + ATP = O-phospho-L-threonyl-[protein] + ADP + H(+)</text>
        <dbReference type="Rhea" id="RHEA:46608"/>
        <dbReference type="Rhea" id="RHEA-COMP:11060"/>
        <dbReference type="Rhea" id="RHEA-COMP:11605"/>
        <dbReference type="ChEBI" id="CHEBI:15378"/>
        <dbReference type="ChEBI" id="CHEBI:30013"/>
        <dbReference type="ChEBI" id="CHEBI:30616"/>
        <dbReference type="ChEBI" id="CHEBI:61977"/>
        <dbReference type="ChEBI" id="CHEBI:456216"/>
        <dbReference type="EC" id="2.7.11.1"/>
    </reaction>
</comment>
<dbReference type="Gene3D" id="1.10.510.10">
    <property type="entry name" value="Transferase(Phosphotransferase) domain 1"/>
    <property type="match status" value="1"/>
</dbReference>
<dbReference type="EMBL" id="RWGY01000411">
    <property type="protein sequence ID" value="TVU01637.1"/>
    <property type="molecule type" value="Genomic_DNA"/>
</dbReference>
<evidence type="ECO:0000256" key="2">
    <source>
        <dbReference type="ARBA" id="ARBA00022527"/>
    </source>
</evidence>
<dbReference type="GO" id="GO:0005524">
    <property type="term" value="F:ATP binding"/>
    <property type="evidence" value="ECO:0007669"/>
    <property type="project" value="UniProtKB-KW"/>
</dbReference>
<dbReference type="Gramene" id="TVU01637">
    <property type="protein sequence ID" value="TVU01637"/>
    <property type="gene ID" value="EJB05_52910"/>
</dbReference>
<dbReference type="OrthoDB" id="778574at2759"/>
<reference evidence="10 11" key="1">
    <citation type="journal article" date="2019" name="Sci. Rep.">
        <title>A high-quality genome of Eragrostis curvula grass provides insights into Poaceae evolution and supports new strategies to enhance forage quality.</title>
        <authorList>
            <person name="Carballo J."/>
            <person name="Santos B.A.C.M."/>
            <person name="Zappacosta D."/>
            <person name="Garbus I."/>
            <person name="Selva J.P."/>
            <person name="Gallo C.A."/>
            <person name="Diaz A."/>
            <person name="Albertini E."/>
            <person name="Caccamo M."/>
            <person name="Echenique V."/>
        </authorList>
    </citation>
    <scope>NUCLEOTIDE SEQUENCE [LARGE SCALE GENOMIC DNA]</scope>
    <source>
        <strain evidence="11">cv. Victoria</strain>
        <tissue evidence="10">Leaf</tissue>
    </source>
</reference>
<dbReference type="PROSITE" id="PS00108">
    <property type="entry name" value="PROTEIN_KINASE_ST"/>
    <property type="match status" value="1"/>
</dbReference>
<feature type="domain" description="Protein kinase" evidence="9">
    <location>
        <begin position="73"/>
        <end position="264"/>
    </location>
</feature>
<dbReference type="PROSITE" id="PS50011">
    <property type="entry name" value="PROTEIN_KINASE_DOM"/>
    <property type="match status" value="1"/>
</dbReference>
<dbReference type="EC" id="2.7.11.1" evidence="1"/>
<dbReference type="InterPro" id="IPR000719">
    <property type="entry name" value="Prot_kinase_dom"/>
</dbReference>